<gene>
    <name evidence="7" type="ORF">AZF04_08220</name>
</gene>
<proteinExistence type="predicted"/>
<keyword evidence="1" id="KW-1003">Cell membrane</keyword>
<evidence type="ECO:0000313" key="7">
    <source>
        <dbReference type="EMBL" id="KYG29496.1"/>
    </source>
</evidence>
<dbReference type="Proteomes" id="UP000075806">
    <property type="component" value="Unassembled WGS sequence"/>
</dbReference>
<evidence type="ECO:0008006" key="9">
    <source>
        <dbReference type="Google" id="ProtNLM"/>
    </source>
</evidence>
<keyword evidence="5" id="KW-0449">Lipoprotein</keyword>
<evidence type="ECO:0000256" key="3">
    <source>
        <dbReference type="ARBA" id="ARBA00023136"/>
    </source>
</evidence>
<dbReference type="OrthoDB" id="9795467at2"/>
<evidence type="ECO:0000256" key="4">
    <source>
        <dbReference type="ARBA" id="ARBA00023139"/>
    </source>
</evidence>
<name>A0A162DFW5_9BACI</name>
<dbReference type="PANTHER" id="PTHR43649">
    <property type="entry name" value="ARABINOSE-BINDING PROTEIN-RELATED"/>
    <property type="match status" value="1"/>
</dbReference>
<dbReference type="RefSeq" id="WP_061949293.1">
    <property type="nucleotide sequence ID" value="NZ_LTAO01000023.1"/>
</dbReference>
<keyword evidence="4" id="KW-0564">Palmitate</keyword>
<evidence type="ECO:0000256" key="1">
    <source>
        <dbReference type="ARBA" id="ARBA00022475"/>
    </source>
</evidence>
<keyword evidence="2 6" id="KW-0732">Signal</keyword>
<evidence type="ECO:0000313" key="8">
    <source>
        <dbReference type="Proteomes" id="UP000075806"/>
    </source>
</evidence>
<evidence type="ECO:0000256" key="2">
    <source>
        <dbReference type="ARBA" id="ARBA00022729"/>
    </source>
</evidence>
<evidence type="ECO:0000256" key="5">
    <source>
        <dbReference type="ARBA" id="ARBA00023288"/>
    </source>
</evidence>
<dbReference type="InterPro" id="IPR050490">
    <property type="entry name" value="Bact_solute-bd_prot1"/>
</dbReference>
<dbReference type="PROSITE" id="PS51257">
    <property type="entry name" value="PROKAR_LIPOPROTEIN"/>
    <property type="match status" value="1"/>
</dbReference>
<sequence>MKKMMTLLIVSLLCTAILGACGNEDSSTQEDGDVVTLTLWNRYAELRGGLDEFISKFEEEYPHIKIDRQETPSDTAETQLRTALSEGTLPDMWTNTVELKELVGIDAVKDLDEVFTDEVRELFHEGSFFENGTTSEGVVYGFPLASPRSKAMMTYYNLDVLEELGLTEDDVPTTWDDFEQIGQEILERSGGAIYPLIWNNPGWANEQLVSMMGTAISPETPWNYDFIEGEPSLMTEGKLEATYWLKDMLDQGIMAPESVEIGLGESEAIFSIGGAAFLFSGDWVGRQLTEENDFHNWGVAPLPTKDGEPYYYRASSEASSIQVSNDTENWEEIKLFLEYAVEHFHEDVYVNTGAGIPAKMNVEGTPPFEQYHAIGELQEQLSIPVPIPGELNPATIQFQRDLSSRLEVSGIGEALVGYLTNNISDLEAALGQIENNVKDHFFDLLEENDEVSQDDFTYPNWEPFVPYTNDMYEELR</sequence>
<reference evidence="7" key="1">
    <citation type="submission" date="2016-02" db="EMBL/GenBank/DDBJ databases">
        <title>Genome sequence of Bacillus trypoxylicola KCTC 13244(T).</title>
        <authorList>
            <person name="Jeong H."/>
            <person name="Park S.-H."/>
            <person name="Choi S.-K."/>
        </authorList>
    </citation>
    <scope>NUCLEOTIDE SEQUENCE [LARGE SCALE GENOMIC DNA]</scope>
    <source>
        <strain evidence="7">KCTC 13244</strain>
    </source>
</reference>
<dbReference type="STRING" id="519424.AZF04_08220"/>
<feature type="chain" id="PRO_5007833514" description="ABC transporter substrate-binding protein" evidence="6">
    <location>
        <begin position="23"/>
        <end position="476"/>
    </location>
</feature>
<organism evidence="7 8">
    <name type="scientific">Alkalihalobacillus trypoxylicola</name>
    <dbReference type="NCBI Taxonomy" id="519424"/>
    <lineage>
        <taxon>Bacteria</taxon>
        <taxon>Bacillati</taxon>
        <taxon>Bacillota</taxon>
        <taxon>Bacilli</taxon>
        <taxon>Bacillales</taxon>
        <taxon>Bacillaceae</taxon>
        <taxon>Alkalihalobacillus</taxon>
    </lineage>
</organism>
<dbReference type="SUPFAM" id="SSF53850">
    <property type="entry name" value="Periplasmic binding protein-like II"/>
    <property type="match status" value="1"/>
</dbReference>
<keyword evidence="3" id="KW-0472">Membrane</keyword>
<accession>A0A162DFW5</accession>
<keyword evidence="8" id="KW-1185">Reference proteome</keyword>
<dbReference type="PANTHER" id="PTHR43649:SF33">
    <property type="entry name" value="POLYGALACTURONAN_RHAMNOGALACTURONAN-BINDING PROTEIN YTCQ"/>
    <property type="match status" value="1"/>
</dbReference>
<feature type="signal peptide" evidence="6">
    <location>
        <begin position="1"/>
        <end position="22"/>
    </location>
</feature>
<evidence type="ECO:0000256" key="6">
    <source>
        <dbReference type="SAM" id="SignalP"/>
    </source>
</evidence>
<dbReference type="AlphaFoldDB" id="A0A162DFW5"/>
<comment type="caution">
    <text evidence="7">The sequence shown here is derived from an EMBL/GenBank/DDBJ whole genome shotgun (WGS) entry which is preliminary data.</text>
</comment>
<protein>
    <recommendedName>
        <fullName evidence="9">ABC transporter substrate-binding protein</fullName>
    </recommendedName>
</protein>
<dbReference type="Pfam" id="PF01547">
    <property type="entry name" value="SBP_bac_1"/>
    <property type="match status" value="1"/>
</dbReference>
<dbReference type="InterPro" id="IPR006059">
    <property type="entry name" value="SBP"/>
</dbReference>
<dbReference type="EMBL" id="LTAO01000023">
    <property type="protein sequence ID" value="KYG29496.1"/>
    <property type="molecule type" value="Genomic_DNA"/>
</dbReference>
<dbReference type="Gene3D" id="3.40.190.10">
    <property type="entry name" value="Periplasmic binding protein-like II"/>
    <property type="match status" value="1"/>
</dbReference>